<evidence type="ECO:0000259" key="3">
    <source>
        <dbReference type="Pfam" id="PF00294"/>
    </source>
</evidence>
<protein>
    <recommendedName>
        <fullName evidence="3">Carbohydrate kinase PfkB domain-containing protein</fullName>
    </recommendedName>
</protein>
<name>A0A941IB75_9BACI</name>
<dbReference type="EMBL" id="JAGSOT010000005">
    <property type="protein sequence ID" value="MBR7794985.1"/>
    <property type="molecule type" value="Genomic_DNA"/>
</dbReference>
<dbReference type="SUPFAM" id="SSF53613">
    <property type="entry name" value="Ribokinase-like"/>
    <property type="match status" value="1"/>
</dbReference>
<keyword evidence="2" id="KW-0418">Kinase</keyword>
<dbReference type="Gene3D" id="3.40.1190.20">
    <property type="match status" value="1"/>
</dbReference>
<proteinExistence type="predicted"/>
<dbReference type="AlphaFoldDB" id="A0A941IB75"/>
<evidence type="ECO:0000313" key="5">
    <source>
        <dbReference type="Proteomes" id="UP000675284"/>
    </source>
</evidence>
<organism evidence="4 5">
    <name type="scientific">Virgibacillus salarius</name>
    <dbReference type="NCBI Taxonomy" id="447199"/>
    <lineage>
        <taxon>Bacteria</taxon>
        <taxon>Bacillati</taxon>
        <taxon>Bacillota</taxon>
        <taxon>Bacilli</taxon>
        <taxon>Bacillales</taxon>
        <taxon>Bacillaceae</taxon>
        <taxon>Virgibacillus</taxon>
    </lineage>
</organism>
<dbReference type="GO" id="GO:0016301">
    <property type="term" value="F:kinase activity"/>
    <property type="evidence" value="ECO:0007669"/>
    <property type="project" value="UniProtKB-KW"/>
</dbReference>
<dbReference type="Proteomes" id="UP000675284">
    <property type="component" value="Unassembled WGS sequence"/>
</dbReference>
<dbReference type="InterPro" id="IPR002173">
    <property type="entry name" value="Carboh/pur_kinase_PfkB_CS"/>
</dbReference>
<dbReference type="InterPro" id="IPR011611">
    <property type="entry name" value="PfkB_dom"/>
</dbReference>
<keyword evidence="5" id="KW-1185">Reference proteome</keyword>
<evidence type="ECO:0000313" key="4">
    <source>
        <dbReference type="EMBL" id="MBR7794985.1"/>
    </source>
</evidence>
<sequence length="52" mass="5589">MDPVGAGDGFNAGILYGLLHGWELARTLHFANTFCSMVVGLIGDNEGVPYYE</sequence>
<evidence type="ECO:0000256" key="2">
    <source>
        <dbReference type="ARBA" id="ARBA00022777"/>
    </source>
</evidence>
<accession>A0A941IB75</accession>
<dbReference type="PROSITE" id="PS00584">
    <property type="entry name" value="PFKB_KINASES_2"/>
    <property type="match status" value="1"/>
</dbReference>
<gene>
    <name evidence="4" type="ORF">KCX74_02890</name>
</gene>
<evidence type="ECO:0000256" key="1">
    <source>
        <dbReference type="ARBA" id="ARBA00022679"/>
    </source>
</evidence>
<dbReference type="Pfam" id="PF00294">
    <property type="entry name" value="PfkB"/>
    <property type="match status" value="1"/>
</dbReference>
<feature type="domain" description="Carbohydrate kinase PfkB" evidence="3">
    <location>
        <begin position="2"/>
        <end position="48"/>
    </location>
</feature>
<comment type="caution">
    <text evidence="4">The sequence shown here is derived from an EMBL/GenBank/DDBJ whole genome shotgun (WGS) entry which is preliminary data.</text>
</comment>
<dbReference type="InterPro" id="IPR029056">
    <property type="entry name" value="Ribokinase-like"/>
</dbReference>
<reference evidence="4" key="1">
    <citation type="submission" date="2021-04" db="EMBL/GenBank/DDBJ databases">
        <title>Isolation and polyphasic classification of algal microorganism.</title>
        <authorList>
            <person name="Wang S."/>
        </authorList>
    </citation>
    <scope>NUCLEOTIDE SEQUENCE</scope>
    <source>
        <strain evidence="4">720a</strain>
    </source>
</reference>
<keyword evidence="1" id="KW-0808">Transferase</keyword>